<dbReference type="KEGG" id="tgg:A3K92_02490"/>
<accession>A0A2Z2M5S0</accession>
<name>A0A2Z2M5S0_THEGO</name>
<protein>
    <submittedName>
        <fullName evidence="1">Uncharacterized protein</fullName>
    </submittedName>
</protein>
<reference evidence="1 2" key="1">
    <citation type="submission" date="2016-03" db="EMBL/GenBank/DDBJ databases">
        <title>Complete genome sequence of Thermococcus gorgonarius.</title>
        <authorList>
            <person name="Oger P.M."/>
        </authorList>
    </citation>
    <scope>NUCLEOTIDE SEQUENCE [LARGE SCALE GENOMIC DNA]</scope>
    <source>
        <strain evidence="1 2">W-12</strain>
    </source>
</reference>
<keyword evidence="2" id="KW-1185">Reference proteome</keyword>
<dbReference type="Proteomes" id="UP000250134">
    <property type="component" value="Chromosome"/>
</dbReference>
<dbReference type="AlphaFoldDB" id="A0A2Z2M5S0"/>
<dbReference type="EMBL" id="CP014855">
    <property type="protein sequence ID" value="ASJ00429.1"/>
    <property type="molecule type" value="Genomic_DNA"/>
</dbReference>
<organism evidence="1 2">
    <name type="scientific">Thermococcus gorgonarius</name>
    <dbReference type="NCBI Taxonomy" id="71997"/>
    <lineage>
        <taxon>Archaea</taxon>
        <taxon>Methanobacteriati</taxon>
        <taxon>Methanobacteriota</taxon>
        <taxon>Thermococci</taxon>
        <taxon>Thermococcales</taxon>
        <taxon>Thermococcaceae</taxon>
        <taxon>Thermococcus</taxon>
    </lineage>
</organism>
<gene>
    <name evidence="1" type="ORF">A3K92_02490</name>
</gene>
<sequence>MIPYILKGLEKKIFATSFRTPAIGVKPILYPNVFVVGFCPGVEVPLHTPHQLYAIDFLTNLLRML</sequence>
<dbReference type="GeneID" id="33331380"/>
<evidence type="ECO:0000313" key="2">
    <source>
        <dbReference type="Proteomes" id="UP000250134"/>
    </source>
</evidence>
<evidence type="ECO:0000313" key="1">
    <source>
        <dbReference type="EMBL" id="ASJ00429.1"/>
    </source>
</evidence>
<proteinExistence type="predicted"/>
<dbReference type="RefSeq" id="WP_088884769.1">
    <property type="nucleotide sequence ID" value="NZ_CP014855.1"/>
</dbReference>